<keyword evidence="1" id="KW-1133">Transmembrane helix</keyword>
<feature type="transmembrane region" description="Helical" evidence="1">
    <location>
        <begin position="30"/>
        <end position="47"/>
    </location>
</feature>
<name>A0ABD5MKQ6_9EURY</name>
<dbReference type="GeneID" id="67212515"/>
<evidence type="ECO:0000256" key="1">
    <source>
        <dbReference type="SAM" id="Phobius"/>
    </source>
</evidence>
<sequence length="84" mass="9203">MVGSRTLTALVGIAVSVAISVAAWYYFDTLLVFLVLPFVPLLFRGLSRADDGRAPARECPTCGFTTRSSEVRYCPRDGSELRES</sequence>
<feature type="transmembrane region" description="Helical" evidence="1">
    <location>
        <begin position="7"/>
        <end position="24"/>
    </location>
</feature>
<protein>
    <recommendedName>
        <fullName evidence="4">Zinc ribbon domain-containing protein</fullName>
    </recommendedName>
</protein>
<reference evidence="2" key="1">
    <citation type="submission" date="2024-09" db="EMBL/GenBank/DDBJ databases">
        <authorList>
            <person name="Sun Q."/>
        </authorList>
    </citation>
    <scope>NUCLEOTIDE SEQUENCE [LARGE SCALE GENOMIC DNA]</scope>
    <source>
        <strain evidence="2">JCM 31273</strain>
    </source>
</reference>
<gene>
    <name evidence="2" type="ORF">ACFFOL_06890</name>
</gene>
<dbReference type="EMBL" id="JBHMAJ010000005">
    <property type="protein sequence ID" value="MFB9823893.1"/>
    <property type="molecule type" value="Genomic_DNA"/>
</dbReference>
<comment type="caution">
    <text evidence="2">The sequence shown here is derived from an EMBL/GenBank/DDBJ whole genome shotgun (WGS) entry which is preliminary data.</text>
</comment>
<dbReference type="Proteomes" id="UP001589595">
    <property type="component" value="Unassembled WGS sequence"/>
</dbReference>
<evidence type="ECO:0000313" key="2">
    <source>
        <dbReference type="EMBL" id="MFB9823893.1"/>
    </source>
</evidence>
<keyword evidence="1" id="KW-0812">Transmembrane</keyword>
<dbReference type="RefSeq" id="WP_222923559.1">
    <property type="nucleotide sequence ID" value="NZ_CP082287.1"/>
</dbReference>
<proteinExistence type="predicted"/>
<dbReference type="AlphaFoldDB" id="A0ABD5MKQ6"/>
<accession>A0ABD5MKQ6</accession>
<evidence type="ECO:0000313" key="3">
    <source>
        <dbReference type="Proteomes" id="UP001589595"/>
    </source>
</evidence>
<evidence type="ECO:0008006" key="4">
    <source>
        <dbReference type="Google" id="ProtNLM"/>
    </source>
</evidence>
<organism evidence="2 3">
    <name type="scientific">Halobaculum roseum</name>
    <dbReference type="NCBI Taxonomy" id="2175149"/>
    <lineage>
        <taxon>Archaea</taxon>
        <taxon>Methanobacteriati</taxon>
        <taxon>Methanobacteriota</taxon>
        <taxon>Stenosarchaea group</taxon>
        <taxon>Halobacteria</taxon>
        <taxon>Halobacteriales</taxon>
        <taxon>Haloferacaceae</taxon>
        <taxon>Halobaculum</taxon>
    </lineage>
</organism>
<keyword evidence="3" id="KW-1185">Reference proteome</keyword>
<keyword evidence="1" id="KW-0472">Membrane</keyword>